<organism evidence="1">
    <name type="scientific">Anguilla anguilla</name>
    <name type="common">European freshwater eel</name>
    <name type="synonym">Muraena anguilla</name>
    <dbReference type="NCBI Taxonomy" id="7936"/>
    <lineage>
        <taxon>Eukaryota</taxon>
        <taxon>Metazoa</taxon>
        <taxon>Chordata</taxon>
        <taxon>Craniata</taxon>
        <taxon>Vertebrata</taxon>
        <taxon>Euteleostomi</taxon>
        <taxon>Actinopterygii</taxon>
        <taxon>Neopterygii</taxon>
        <taxon>Teleostei</taxon>
        <taxon>Anguilliformes</taxon>
        <taxon>Anguillidae</taxon>
        <taxon>Anguilla</taxon>
    </lineage>
</organism>
<dbReference type="EMBL" id="GBXM01028053">
    <property type="protein sequence ID" value="JAH80524.1"/>
    <property type="molecule type" value="Transcribed_RNA"/>
</dbReference>
<evidence type="ECO:0000313" key="1">
    <source>
        <dbReference type="EMBL" id="JAH82938.1"/>
    </source>
</evidence>
<accession>A0A0E9W0D1</accession>
<sequence length="26" mass="3152">MFCLEMRQTGLRQTNRCTRYASPDSW</sequence>
<protein>
    <submittedName>
        <fullName evidence="1">Uncharacterized protein</fullName>
    </submittedName>
</protein>
<reference evidence="1" key="2">
    <citation type="journal article" date="2015" name="Fish Shellfish Immunol.">
        <title>Early steps in the European eel (Anguilla anguilla)-Vibrio vulnificus interaction in the gills: Role of the RtxA13 toxin.</title>
        <authorList>
            <person name="Callol A."/>
            <person name="Pajuelo D."/>
            <person name="Ebbesson L."/>
            <person name="Teles M."/>
            <person name="MacKenzie S."/>
            <person name="Amaro C."/>
        </authorList>
    </citation>
    <scope>NUCLEOTIDE SEQUENCE</scope>
</reference>
<dbReference type="EMBL" id="GBXM01025639">
    <property type="protein sequence ID" value="JAH82938.1"/>
    <property type="molecule type" value="Transcribed_RNA"/>
</dbReference>
<proteinExistence type="predicted"/>
<dbReference type="EMBL" id="GBXM01036871">
    <property type="protein sequence ID" value="JAH71706.1"/>
    <property type="molecule type" value="Transcribed_RNA"/>
</dbReference>
<name>A0A0E9W0D1_ANGAN</name>
<reference evidence="1" key="1">
    <citation type="submission" date="2014-11" db="EMBL/GenBank/DDBJ databases">
        <authorList>
            <person name="Amaro Gonzalez C."/>
        </authorList>
    </citation>
    <scope>NUCLEOTIDE SEQUENCE</scope>
</reference>
<dbReference type="AlphaFoldDB" id="A0A0E9W0D1"/>